<protein>
    <submittedName>
        <fullName evidence="1">Uncharacterized protein</fullName>
    </submittedName>
</protein>
<dbReference type="EMBL" id="LAZR01029710">
    <property type="protein sequence ID" value="KKL58759.1"/>
    <property type="molecule type" value="Genomic_DNA"/>
</dbReference>
<reference evidence="1" key="1">
    <citation type="journal article" date="2015" name="Nature">
        <title>Complex archaea that bridge the gap between prokaryotes and eukaryotes.</title>
        <authorList>
            <person name="Spang A."/>
            <person name="Saw J.H."/>
            <person name="Jorgensen S.L."/>
            <person name="Zaremba-Niedzwiedzka K."/>
            <person name="Martijn J."/>
            <person name="Lind A.E."/>
            <person name="van Eijk R."/>
            <person name="Schleper C."/>
            <person name="Guy L."/>
            <person name="Ettema T.J."/>
        </authorList>
    </citation>
    <scope>NUCLEOTIDE SEQUENCE</scope>
</reference>
<dbReference type="AlphaFoldDB" id="A0A0F9DAT8"/>
<gene>
    <name evidence="1" type="ORF">LCGC14_2222150</name>
</gene>
<evidence type="ECO:0000313" key="1">
    <source>
        <dbReference type="EMBL" id="KKL58759.1"/>
    </source>
</evidence>
<accession>A0A0F9DAT8</accession>
<sequence>MTEMQSKLIRYIQGHGHSAYVSCDHEQLIVASYDNHSVRHTEAIPATWQAVRNWLGY</sequence>
<proteinExistence type="predicted"/>
<organism evidence="1">
    <name type="scientific">marine sediment metagenome</name>
    <dbReference type="NCBI Taxonomy" id="412755"/>
    <lineage>
        <taxon>unclassified sequences</taxon>
        <taxon>metagenomes</taxon>
        <taxon>ecological metagenomes</taxon>
    </lineage>
</organism>
<comment type="caution">
    <text evidence="1">The sequence shown here is derived from an EMBL/GenBank/DDBJ whole genome shotgun (WGS) entry which is preliminary data.</text>
</comment>
<name>A0A0F9DAT8_9ZZZZ</name>